<proteinExistence type="predicted"/>
<dbReference type="Proteomes" id="UP001589896">
    <property type="component" value="Unassembled WGS sequence"/>
</dbReference>
<evidence type="ECO:0008006" key="3">
    <source>
        <dbReference type="Google" id="ProtNLM"/>
    </source>
</evidence>
<dbReference type="RefSeq" id="WP_386668145.1">
    <property type="nucleotide sequence ID" value="NZ_JBHLTG010000002.1"/>
</dbReference>
<dbReference type="EMBL" id="JBHLTG010000002">
    <property type="protein sequence ID" value="MFC0678361.1"/>
    <property type="molecule type" value="Genomic_DNA"/>
</dbReference>
<comment type="caution">
    <text evidence="1">The sequence shown here is derived from an EMBL/GenBank/DDBJ whole genome shotgun (WGS) entry which is preliminary data.</text>
</comment>
<protein>
    <recommendedName>
        <fullName evidence="3">PepSY domain-containing protein</fullName>
    </recommendedName>
</protein>
<gene>
    <name evidence="1" type="ORF">ACFFGH_10970</name>
</gene>
<keyword evidence="2" id="KW-1185">Reference proteome</keyword>
<name>A0ABV6RNI2_9GAMM</name>
<evidence type="ECO:0000313" key="1">
    <source>
        <dbReference type="EMBL" id="MFC0678361.1"/>
    </source>
</evidence>
<accession>A0ABV6RNI2</accession>
<sequence>MQIGTRWKVGAEPPARLPDSVKDAIARTEADVAHLDTDRWRWTLTWLENRPVVELNDGTTIRLGSDGTVTVTRDED</sequence>
<organism evidence="1 2">
    <name type="scientific">Lysobacter korlensis</name>
    <dbReference type="NCBI Taxonomy" id="553636"/>
    <lineage>
        <taxon>Bacteria</taxon>
        <taxon>Pseudomonadati</taxon>
        <taxon>Pseudomonadota</taxon>
        <taxon>Gammaproteobacteria</taxon>
        <taxon>Lysobacterales</taxon>
        <taxon>Lysobacteraceae</taxon>
        <taxon>Lysobacter</taxon>
    </lineage>
</organism>
<reference evidence="1 2" key="1">
    <citation type="submission" date="2024-09" db="EMBL/GenBank/DDBJ databases">
        <authorList>
            <person name="Sun Q."/>
            <person name="Mori K."/>
        </authorList>
    </citation>
    <scope>NUCLEOTIDE SEQUENCE [LARGE SCALE GENOMIC DNA]</scope>
    <source>
        <strain evidence="1 2">KCTC 23076</strain>
    </source>
</reference>
<evidence type="ECO:0000313" key="2">
    <source>
        <dbReference type="Proteomes" id="UP001589896"/>
    </source>
</evidence>